<sequence>MTTPDDSVSAAFSHIRDVARKRFGKVPDLSHQGRATQPTRSAVRGSREGRETAASIRKRGRPTGPDGRAMPKRRDYESLDSVLNREIQQRGWQRELAGGWVHSHWEDVVGARIAEHTTVEMLKGKSLFISCNSTAWATNLRMMQRQILQTITQKVGPNVVEELKIFGPSVPSWRKGPLHVKGRGPRDTYG</sequence>
<dbReference type="InterPro" id="IPR007922">
    <property type="entry name" value="DciA-like"/>
</dbReference>
<dbReference type="PANTHER" id="PTHR36456:SF1">
    <property type="entry name" value="UPF0232 PROTEIN SCO3875"/>
    <property type="match status" value="1"/>
</dbReference>
<dbReference type="PATRIC" id="fig|1035195.3.peg.1984"/>
<dbReference type="RefSeq" id="WP_006061637.1">
    <property type="nucleotide sequence ID" value="NZ_KB290820.1"/>
</dbReference>
<accession>L1MBE5</accession>
<evidence type="ECO:0000313" key="2">
    <source>
        <dbReference type="EMBL" id="EKX88542.1"/>
    </source>
</evidence>
<dbReference type="Pfam" id="PF05258">
    <property type="entry name" value="DciA"/>
    <property type="match status" value="1"/>
</dbReference>
<dbReference type="eggNOG" id="COG5512">
    <property type="taxonomic scope" value="Bacteria"/>
</dbReference>
<evidence type="ECO:0000313" key="3">
    <source>
        <dbReference type="Proteomes" id="UP000010445"/>
    </source>
</evidence>
<name>L1MBE5_9CORY</name>
<evidence type="ECO:0008006" key="4">
    <source>
        <dbReference type="Google" id="ProtNLM"/>
    </source>
</evidence>
<dbReference type="OrthoDB" id="5516926at2"/>
<evidence type="ECO:0000256" key="1">
    <source>
        <dbReference type="SAM" id="MobiDB-lite"/>
    </source>
</evidence>
<feature type="region of interest" description="Disordered" evidence="1">
    <location>
        <begin position="23"/>
        <end position="74"/>
    </location>
</feature>
<dbReference type="STRING" id="1035195.HMPREF9997_02216"/>
<protein>
    <recommendedName>
        <fullName evidence="4">DUF721 domain-containing protein</fullName>
    </recommendedName>
</protein>
<dbReference type="Proteomes" id="UP000010445">
    <property type="component" value="Unassembled WGS sequence"/>
</dbReference>
<reference evidence="2 3" key="1">
    <citation type="submission" date="2012-05" db="EMBL/GenBank/DDBJ databases">
        <authorList>
            <person name="Weinstock G."/>
            <person name="Sodergren E."/>
            <person name="Lobos E.A."/>
            <person name="Fulton L."/>
            <person name="Fulton R."/>
            <person name="Courtney L."/>
            <person name="Fronick C."/>
            <person name="O'Laughlin M."/>
            <person name="Godfrey J."/>
            <person name="Wilson R.M."/>
            <person name="Miner T."/>
            <person name="Farmer C."/>
            <person name="Delehaunty K."/>
            <person name="Cordes M."/>
            <person name="Minx P."/>
            <person name="Tomlinson C."/>
            <person name="Chen J."/>
            <person name="Wollam A."/>
            <person name="Pepin K.H."/>
            <person name="Bhonagiri V."/>
            <person name="Zhang X."/>
            <person name="Suruliraj S."/>
            <person name="Warren W."/>
            <person name="Mitreva M."/>
            <person name="Mardis E.R."/>
            <person name="Wilson R.K."/>
        </authorList>
    </citation>
    <scope>NUCLEOTIDE SEQUENCE [LARGE SCALE GENOMIC DNA]</scope>
    <source>
        <strain evidence="2 3">F0235</strain>
    </source>
</reference>
<comment type="caution">
    <text evidence="2">The sequence shown here is derived from an EMBL/GenBank/DDBJ whole genome shotgun (WGS) entry which is preliminary data.</text>
</comment>
<dbReference type="EMBL" id="AMEM01000037">
    <property type="protein sequence ID" value="EKX88542.1"/>
    <property type="molecule type" value="Genomic_DNA"/>
</dbReference>
<proteinExistence type="predicted"/>
<dbReference type="HOGENOM" id="CLU_087206_1_1_11"/>
<keyword evidence="3" id="KW-1185">Reference proteome</keyword>
<gene>
    <name evidence="2" type="ORF">HMPREF9997_02216</name>
</gene>
<organism evidence="2 3">
    <name type="scientific">Corynebacterium durum F0235</name>
    <dbReference type="NCBI Taxonomy" id="1035195"/>
    <lineage>
        <taxon>Bacteria</taxon>
        <taxon>Bacillati</taxon>
        <taxon>Actinomycetota</taxon>
        <taxon>Actinomycetes</taxon>
        <taxon>Mycobacteriales</taxon>
        <taxon>Corynebacteriaceae</taxon>
        <taxon>Corynebacterium</taxon>
    </lineage>
</organism>
<dbReference type="PANTHER" id="PTHR36456">
    <property type="entry name" value="UPF0232 PROTEIN SCO3875"/>
    <property type="match status" value="1"/>
</dbReference>
<dbReference type="AlphaFoldDB" id="L1MBE5"/>